<reference evidence="2 3" key="1">
    <citation type="journal article" date="2014" name="Nature">
        <title>The genome of the recently domesticated crop plant sugar beet (Beta vulgaris).</title>
        <authorList>
            <person name="Dohm J.C."/>
            <person name="Minoche A.E."/>
            <person name="Holtgrawe D."/>
            <person name="Capella-Gutierrez S."/>
            <person name="Zakrzewski F."/>
            <person name="Tafer H."/>
            <person name="Rupp O."/>
            <person name="Sorensen T.R."/>
            <person name="Stracke R."/>
            <person name="Reinhardt R."/>
            <person name="Goesmann A."/>
            <person name="Kraft T."/>
            <person name="Schulz B."/>
            <person name="Stadler P.F."/>
            <person name="Schmidt T."/>
            <person name="Gabaldon T."/>
            <person name="Lehrach H."/>
            <person name="Weisshaar B."/>
            <person name="Himmelbauer H."/>
        </authorList>
    </citation>
    <scope>NUCLEOTIDE SEQUENCE [LARGE SCALE GENOMIC DNA]</scope>
    <source>
        <tissue evidence="2">Taproot</tissue>
    </source>
</reference>
<feature type="non-terminal residue" evidence="2">
    <location>
        <position position="1"/>
    </location>
</feature>
<keyword evidence="3" id="KW-1185">Reference proteome</keyword>
<organism evidence="2 3">
    <name type="scientific">Beta vulgaris subsp. vulgaris</name>
    <name type="common">Beet</name>
    <dbReference type="NCBI Taxonomy" id="3555"/>
    <lineage>
        <taxon>Eukaryota</taxon>
        <taxon>Viridiplantae</taxon>
        <taxon>Streptophyta</taxon>
        <taxon>Embryophyta</taxon>
        <taxon>Tracheophyta</taxon>
        <taxon>Spermatophyta</taxon>
        <taxon>Magnoliopsida</taxon>
        <taxon>eudicotyledons</taxon>
        <taxon>Gunneridae</taxon>
        <taxon>Pentapetalae</taxon>
        <taxon>Caryophyllales</taxon>
        <taxon>Chenopodiaceae</taxon>
        <taxon>Betoideae</taxon>
        <taxon>Beta</taxon>
    </lineage>
</organism>
<dbReference type="InterPro" id="IPR009057">
    <property type="entry name" value="Homeodomain-like_sf"/>
</dbReference>
<accession>A0A0J8AYX2</accession>
<dbReference type="GO" id="GO:0031491">
    <property type="term" value="F:nucleosome binding"/>
    <property type="evidence" value="ECO:0007669"/>
    <property type="project" value="InterPro"/>
</dbReference>
<dbReference type="EMBL" id="KQ097172">
    <property type="protein sequence ID" value="KMS93984.1"/>
    <property type="molecule type" value="Genomic_DNA"/>
</dbReference>
<evidence type="ECO:0000313" key="3">
    <source>
        <dbReference type="Proteomes" id="UP000035740"/>
    </source>
</evidence>
<dbReference type="Proteomes" id="UP000035740">
    <property type="component" value="Unassembled WGS sequence"/>
</dbReference>
<gene>
    <name evidence="2" type="ORF">BVRB_025960</name>
</gene>
<dbReference type="PROSITE" id="PS51293">
    <property type="entry name" value="SANT"/>
    <property type="match status" value="1"/>
</dbReference>
<dbReference type="GO" id="GO:0006338">
    <property type="term" value="P:chromatin remodeling"/>
    <property type="evidence" value="ECO:0007669"/>
    <property type="project" value="InterPro"/>
</dbReference>
<protein>
    <recommendedName>
        <fullName evidence="1">SANT domain-containing protein</fullName>
    </recommendedName>
</protein>
<dbReference type="eggNOG" id="KOG0385">
    <property type="taxonomic scope" value="Eukaryota"/>
</dbReference>
<dbReference type="SUPFAM" id="SSF46689">
    <property type="entry name" value="Homeodomain-like"/>
    <property type="match status" value="2"/>
</dbReference>
<dbReference type="Gramene" id="KMS93984">
    <property type="protein sequence ID" value="KMS93984"/>
    <property type="gene ID" value="BVRB_025960"/>
</dbReference>
<evidence type="ECO:0000259" key="1">
    <source>
        <dbReference type="PROSITE" id="PS51293"/>
    </source>
</evidence>
<dbReference type="GO" id="GO:0005634">
    <property type="term" value="C:nucleus"/>
    <property type="evidence" value="ECO:0007669"/>
    <property type="project" value="InterPro"/>
</dbReference>
<dbReference type="SUPFAM" id="SSF101224">
    <property type="entry name" value="HAND domain of the nucleosome remodeling ATPase ISWI"/>
    <property type="match status" value="1"/>
</dbReference>
<dbReference type="Pfam" id="PF09111">
    <property type="entry name" value="SLIDE"/>
    <property type="match status" value="1"/>
</dbReference>
<dbReference type="OrthoDB" id="5857104at2759"/>
<evidence type="ECO:0000313" key="2">
    <source>
        <dbReference type="EMBL" id="KMS93984.1"/>
    </source>
</evidence>
<dbReference type="InterPro" id="IPR017884">
    <property type="entry name" value="SANT_dom"/>
</dbReference>
<feature type="domain" description="SANT" evidence="1">
    <location>
        <begin position="48"/>
        <end position="100"/>
    </location>
</feature>
<proteinExistence type="predicted"/>
<dbReference type="InterPro" id="IPR036306">
    <property type="entry name" value="ISWI_HAND-dom_sf"/>
</dbReference>
<dbReference type="InterPro" id="IPR015195">
    <property type="entry name" value="SLIDE"/>
</dbReference>
<name>A0A0J8AYX2_BETVV</name>
<sequence>FLDRDRLTDLADKEQARWSMESDGLDEMDLPPALTEEEQAEKERLLLEGFIQWNRRDFNRYLRACERFGRDGVDNIVKALQDKPEQEVRQYHITFWKRYTELEGWERIIKAIERGESRLVRGKEIQELITRAIRNAGTDPMKTLELKYGTQHKGKGYTELNDRFLLVKTGSCW</sequence>
<dbReference type="GO" id="GO:0003677">
    <property type="term" value="F:DNA binding"/>
    <property type="evidence" value="ECO:0007669"/>
    <property type="project" value="InterPro"/>
</dbReference>
<dbReference type="AlphaFoldDB" id="A0A0J8AYX2"/>
<dbReference type="Gene3D" id="1.10.10.60">
    <property type="entry name" value="Homeodomain-like"/>
    <property type="match status" value="2"/>
</dbReference>